<comment type="caution">
    <text evidence="5">Lacks conserved residue(s) required for the propagation of feature annotation.</text>
</comment>
<dbReference type="CDD" id="cd02440">
    <property type="entry name" value="AdoMet_MTases"/>
    <property type="match status" value="1"/>
</dbReference>
<keyword evidence="7" id="KW-1185">Reference proteome</keyword>
<dbReference type="EC" id="2.1.1.163" evidence="5"/>
<keyword evidence="2 5" id="KW-0489">Methyltransferase</keyword>
<keyword evidence="3 5" id="KW-0808">Transferase</keyword>
<gene>
    <name evidence="6" type="primary">ubiE_1</name>
    <name evidence="5" type="synonym">menG</name>
    <name evidence="6" type="ORF">Pla123a_04220</name>
</gene>
<dbReference type="Proteomes" id="UP000318478">
    <property type="component" value="Unassembled WGS sequence"/>
</dbReference>
<keyword evidence="1 5" id="KW-0474">Menaquinone biosynthesis</keyword>
<dbReference type="InterPro" id="IPR004033">
    <property type="entry name" value="UbiE/COQ5_MeTrFase"/>
</dbReference>
<evidence type="ECO:0000256" key="5">
    <source>
        <dbReference type="HAMAP-Rule" id="MF_01813"/>
    </source>
</evidence>
<evidence type="ECO:0000256" key="3">
    <source>
        <dbReference type="ARBA" id="ARBA00022679"/>
    </source>
</evidence>
<reference evidence="6 7" key="1">
    <citation type="submission" date="2019-02" db="EMBL/GenBank/DDBJ databases">
        <title>Deep-cultivation of Planctomycetes and their phenomic and genomic characterization uncovers novel biology.</title>
        <authorList>
            <person name="Wiegand S."/>
            <person name="Jogler M."/>
            <person name="Boedeker C."/>
            <person name="Pinto D."/>
            <person name="Vollmers J."/>
            <person name="Rivas-Marin E."/>
            <person name="Kohn T."/>
            <person name="Peeters S.H."/>
            <person name="Heuer A."/>
            <person name="Rast P."/>
            <person name="Oberbeckmann S."/>
            <person name="Bunk B."/>
            <person name="Jeske O."/>
            <person name="Meyerdierks A."/>
            <person name="Storesund J.E."/>
            <person name="Kallscheuer N."/>
            <person name="Luecker S."/>
            <person name="Lage O.M."/>
            <person name="Pohl T."/>
            <person name="Merkel B.J."/>
            <person name="Hornburger P."/>
            <person name="Mueller R.-W."/>
            <person name="Bruemmer F."/>
            <person name="Labrenz M."/>
            <person name="Spormann A.M."/>
            <person name="Op Den Camp H."/>
            <person name="Overmann J."/>
            <person name="Amann R."/>
            <person name="Jetten M.S.M."/>
            <person name="Mascher T."/>
            <person name="Medema M.H."/>
            <person name="Devos D.P."/>
            <person name="Kaster A.-K."/>
            <person name="Ovreas L."/>
            <person name="Rohde M."/>
            <person name="Galperin M.Y."/>
            <person name="Jogler C."/>
        </authorList>
    </citation>
    <scope>NUCLEOTIDE SEQUENCE [LARGE SCALE GENOMIC DNA]</scope>
    <source>
        <strain evidence="6 7">Pla123a</strain>
    </source>
</reference>
<comment type="caution">
    <text evidence="6">The sequence shown here is derived from an EMBL/GenBank/DDBJ whole genome shotgun (WGS) entry which is preliminary data.</text>
</comment>
<evidence type="ECO:0000313" key="6">
    <source>
        <dbReference type="EMBL" id="TWT85615.1"/>
    </source>
</evidence>
<dbReference type="PROSITE" id="PS01183">
    <property type="entry name" value="UBIE_1"/>
    <property type="match status" value="1"/>
</dbReference>
<comment type="function">
    <text evidence="5">Methyltransferase required for the conversion of demethylmenaquinol (DMKH2) to menaquinol (MKH2).</text>
</comment>
<dbReference type="PROSITE" id="PS01184">
    <property type="entry name" value="UBIE_2"/>
    <property type="match status" value="1"/>
</dbReference>
<accession>A0A5C5ZEN2</accession>
<dbReference type="UniPathway" id="UPA00079">
    <property type="reaction ID" value="UER00169"/>
</dbReference>
<dbReference type="PANTHER" id="PTHR43591">
    <property type="entry name" value="METHYLTRANSFERASE"/>
    <property type="match status" value="1"/>
</dbReference>
<dbReference type="NCBIfam" id="NF001244">
    <property type="entry name" value="PRK00216.1-5"/>
    <property type="match status" value="1"/>
</dbReference>
<dbReference type="HAMAP" id="MF_01813">
    <property type="entry name" value="MenG_UbiE_methyltr"/>
    <property type="match status" value="1"/>
</dbReference>
<feature type="binding site" evidence="5">
    <location>
        <begin position="116"/>
        <end position="117"/>
    </location>
    <ligand>
        <name>S-adenosyl-L-methionine</name>
        <dbReference type="ChEBI" id="CHEBI:59789"/>
    </ligand>
</feature>
<dbReference type="InterPro" id="IPR029063">
    <property type="entry name" value="SAM-dependent_MTases_sf"/>
</dbReference>
<comment type="catalytic activity">
    <reaction evidence="5">
        <text>a 2-demethylmenaquinol + S-adenosyl-L-methionine = a menaquinol + S-adenosyl-L-homocysteine + H(+)</text>
        <dbReference type="Rhea" id="RHEA:42640"/>
        <dbReference type="Rhea" id="RHEA-COMP:9539"/>
        <dbReference type="Rhea" id="RHEA-COMP:9563"/>
        <dbReference type="ChEBI" id="CHEBI:15378"/>
        <dbReference type="ChEBI" id="CHEBI:18151"/>
        <dbReference type="ChEBI" id="CHEBI:55437"/>
        <dbReference type="ChEBI" id="CHEBI:57856"/>
        <dbReference type="ChEBI" id="CHEBI:59789"/>
        <dbReference type="EC" id="2.1.1.163"/>
    </reaction>
</comment>
<evidence type="ECO:0000256" key="2">
    <source>
        <dbReference type="ARBA" id="ARBA00022603"/>
    </source>
</evidence>
<protein>
    <recommendedName>
        <fullName evidence="5">Demethylmenaquinone methyltransferase</fullName>
        <ecNumber evidence="5">2.1.1.163</ecNumber>
    </recommendedName>
</protein>
<dbReference type="RefSeq" id="WP_146583870.1">
    <property type="nucleotide sequence ID" value="NZ_SJPO01000001.1"/>
</dbReference>
<dbReference type="GO" id="GO:0043770">
    <property type="term" value="F:demethylmenaquinone methyltransferase activity"/>
    <property type="evidence" value="ECO:0007669"/>
    <property type="project" value="UniProtKB-UniRule"/>
</dbReference>
<organism evidence="6 7">
    <name type="scientific">Posidoniimonas polymericola</name>
    <dbReference type="NCBI Taxonomy" id="2528002"/>
    <lineage>
        <taxon>Bacteria</taxon>
        <taxon>Pseudomonadati</taxon>
        <taxon>Planctomycetota</taxon>
        <taxon>Planctomycetia</taxon>
        <taxon>Pirellulales</taxon>
        <taxon>Lacipirellulaceae</taxon>
        <taxon>Posidoniimonas</taxon>
    </lineage>
</organism>
<keyword evidence="4 5" id="KW-0949">S-adenosyl-L-methionine</keyword>
<dbReference type="EMBL" id="SJPO01000001">
    <property type="protein sequence ID" value="TWT85615.1"/>
    <property type="molecule type" value="Genomic_DNA"/>
</dbReference>
<feature type="binding site" evidence="5">
    <location>
        <position position="67"/>
    </location>
    <ligand>
        <name>S-adenosyl-L-methionine</name>
        <dbReference type="ChEBI" id="CHEBI:59789"/>
    </ligand>
</feature>
<dbReference type="GO" id="GO:0009234">
    <property type="term" value="P:menaquinone biosynthetic process"/>
    <property type="evidence" value="ECO:0007669"/>
    <property type="project" value="UniProtKB-UniRule"/>
</dbReference>
<dbReference type="SUPFAM" id="SSF53335">
    <property type="entry name" value="S-adenosyl-L-methionine-dependent methyltransferases"/>
    <property type="match status" value="1"/>
</dbReference>
<sequence>MTEAVAPGDGVDKSNDRVRRMFGEIAPRYDLLNHLLSLNIDRYWRRRTVRLVPPSGEAPVLDLCTGTGDLALAYDRAAGGRLPVTGSDFCPEMLAIARKKGEALGVNDHVEWVEADAQNLPFASDAYQIVSVAFGLRNVADTDQGLREMTRVCQPGGKVAVLEFTTPRRQPLRGMYGWYFRNVLPRIGQALARNNSAAYEYLPQSVGQFCEYEQLVERMESAGLSGVKFYPMTFGVATLYVGTKPST</sequence>
<dbReference type="NCBIfam" id="TIGR01934">
    <property type="entry name" value="MenG_MenH_UbiE"/>
    <property type="match status" value="1"/>
</dbReference>
<proteinExistence type="inferred from homology"/>
<evidence type="ECO:0000256" key="1">
    <source>
        <dbReference type="ARBA" id="ARBA00022428"/>
    </source>
</evidence>
<dbReference type="OrthoDB" id="9808140at2"/>
<dbReference type="PROSITE" id="PS51608">
    <property type="entry name" value="SAM_MT_UBIE"/>
    <property type="match status" value="1"/>
</dbReference>
<comment type="similarity">
    <text evidence="5">Belongs to the class I-like SAM-binding methyltransferase superfamily. MenG/UbiE family.</text>
</comment>
<dbReference type="Pfam" id="PF01209">
    <property type="entry name" value="Ubie_methyltran"/>
    <property type="match status" value="1"/>
</dbReference>
<evidence type="ECO:0000256" key="4">
    <source>
        <dbReference type="ARBA" id="ARBA00022691"/>
    </source>
</evidence>
<feature type="binding site" evidence="5">
    <location>
        <position position="88"/>
    </location>
    <ligand>
        <name>S-adenosyl-L-methionine</name>
        <dbReference type="ChEBI" id="CHEBI:59789"/>
    </ligand>
</feature>
<dbReference type="InterPro" id="IPR023576">
    <property type="entry name" value="UbiE/COQ5_MeTrFase_CS"/>
</dbReference>
<dbReference type="PANTHER" id="PTHR43591:SF24">
    <property type="entry name" value="2-METHOXY-6-POLYPRENYL-1,4-BENZOQUINOL METHYLASE, MITOCHONDRIAL"/>
    <property type="match status" value="1"/>
</dbReference>
<comment type="pathway">
    <text evidence="5">Quinol/quinone metabolism; menaquinone biosynthesis; menaquinol from 1,4-dihydroxy-2-naphthoate: step 2/2.</text>
</comment>
<dbReference type="GO" id="GO:0032259">
    <property type="term" value="P:methylation"/>
    <property type="evidence" value="ECO:0007669"/>
    <property type="project" value="UniProtKB-KW"/>
</dbReference>
<dbReference type="AlphaFoldDB" id="A0A5C5ZEN2"/>
<evidence type="ECO:0000313" key="7">
    <source>
        <dbReference type="Proteomes" id="UP000318478"/>
    </source>
</evidence>
<dbReference type="Gene3D" id="3.40.50.150">
    <property type="entry name" value="Vaccinia Virus protein VP39"/>
    <property type="match status" value="1"/>
</dbReference>
<name>A0A5C5ZEN2_9BACT</name>